<dbReference type="InterPro" id="IPR000182">
    <property type="entry name" value="GNAT_dom"/>
</dbReference>
<organism evidence="3 4">
    <name type="scientific">Parachitinimonas caeni</name>
    <dbReference type="NCBI Taxonomy" id="3031301"/>
    <lineage>
        <taxon>Bacteria</taxon>
        <taxon>Pseudomonadati</taxon>
        <taxon>Pseudomonadota</taxon>
        <taxon>Betaproteobacteria</taxon>
        <taxon>Neisseriales</taxon>
        <taxon>Chitinibacteraceae</taxon>
        <taxon>Parachitinimonas</taxon>
    </lineage>
</organism>
<dbReference type="PANTHER" id="PTHR13947:SF37">
    <property type="entry name" value="LD18367P"/>
    <property type="match status" value="1"/>
</dbReference>
<evidence type="ECO:0000259" key="2">
    <source>
        <dbReference type="PROSITE" id="PS51186"/>
    </source>
</evidence>
<dbReference type="Gene3D" id="3.40.630.30">
    <property type="match status" value="1"/>
</dbReference>
<gene>
    <name evidence="3" type="ORF">PZA18_20970</name>
</gene>
<dbReference type="InterPro" id="IPR016181">
    <property type="entry name" value="Acyl_CoA_acyltransferase"/>
</dbReference>
<dbReference type="CDD" id="cd04301">
    <property type="entry name" value="NAT_SF"/>
    <property type="match status" value="1"/>
</dbReference>
<evidence type="ECO:0000256" key="1">
    <source>
        <dbReference type="ARBA" id="ARBA00022679"/>
    </source>
</evidence>
<dbReference type="InterPro" id="IPR050769">
    <property type="entry name" value="NAT_camello-type"/>
</dbReference>
<dbReference type="Pfam" id="PF00583">
    <property type="entry name" value="Acetyltransf_1"/>
    <property type="match status" value="1"/>
</dbReference>
<comment type="caution">
    <text evidence="3">The sequence shown here is derived from an EMBL/GenBank/DDBJ whole genome shotgun (WGS) entry which is preliminary data.</text>
</comment>
<dbReference type="PROSITE" id="PS51186">
    <property type="entry name" value="GNAT"/>
    <property type="match status" value="1"/>
</dbReference>
<dbReference type="PANTHER" id="PTHR13947">
    <property type="entry name" value="GNAT FAMILY N-ACETYLTRANSFERASE"/>
    <property type="match status" value="1"/>
</dbReference>
<proteinExistence type="predicted"/>
<reference evidence="3" key="1">
    <citation type="submission" date="2023-03" db="EMBL/GenBank/DDBJ databases">
        <title>Chitinimonas shenzhenensis gen. nov., sp. nov., a novel member of family Burkholderiaceae isolated from activated sludge collected in Shen Zhen, China.</title>
        <authorList>
            <person name="Wang X."/>
        </authorList>
    </citation>
    <scope>NUCLEOTIDE SEQUENCE</scope>
    <source>
        <strain evidence="3">DQS-5</strain>
    </source>
</reference>
<evidence type="ECO:0000313" key="3">
    <source>
        <dbReference type="EMBL" id="MDK2126518.1"/>
    </source>
</evidence>
<dbReference type="Proteomes" id="UP001172778">
    <property type="component" value="Unassembled WGS sequence"/>
</dbReference>
<dbReference type="EMBL" id="JARRAF010000040">
    <property type="protein sequence ID" value="MDK2126518.1"/>
    <property type="molecule type" value="Genomic_DNA"/>
</dbReference>
<accession>A0ABT7E577</accession>
<dbReference type="SUPFAM" id="SSF55729">
    <property type="entry name" value="Acyl-CoA N-acyltransferases (Nat)"/>
    <property type="match status" value="1"/>
</dbReference>
<evidence type="ECO:0000313" key="4">
    <source>
        <dbReference type="Proteomes" id="UP001172778"/>
    </source>
</evidence>
<dbReference type="RefSeq" id="WP_284102837.1">
    <property type="nucleotide sequence ID" value="NZ_JARRAF010000040.1"/>
</dbReference>
<keyword evidence="4" id="KW-1185">Reference proteome</keyword>
<name>A0ABT7E577_9NEIS</name>
<sequence length="163" mass="17881">MPEGALSIRLTALEDWQILKQIRLASLRDAPSAFVQTHAQASAISDQEWQDRAAGLSEPRIIMAFIDGKAVGMIGGIRYEGEFNMASMWVSPEFRQIGIASKLITGLKTFARNQGYIQLILQVAAANNAAIQCYLRQGFQLCDNSAGAAPSFDDNDRKMVCLL</sequence>
<protein>
    <submittedName>
        <fullName evidence="3">GNAT family N-acetyltransferase</fullName>
    </submittedName>
</protein>
<keyword evidence="1" id="KW-0808">Transferase</keyword>
<feature type="domain" description="N-acetyltransferase" evidence="2">
    <location>
        <begin position="6"/>
        <end position="163"/>
    </location>
</feature>